<sequence length="462" mass="50018">MTPEEFRRIGHQVVDWVADYRSRIEDFPVLSPVEPGWVRAQLPEELPERPSDFDALLADVDRVVLPGTTHWQHPSFFGYFPSNASLPSVLGDLLSTGLGVQGMLWATSPAATELEQALMDQLATAMGLPESFRGGGVIQDTASSAALVAMTAALQRASGGKWRDSGVDGSETVYVSSQTHSSLAKAARVAGLGESAVRSVAVDAAQAMSADDLAARVRADLDAGRRPVLVCATIGTTGTGAVDPVREIAAICREHGIWLHVDAAWAGPVALCEEHRALFDGVELADSFGANAHKWLLTAFDLSLFWTAHPDVLVDALTILPEYLRNAASESGAVVDYRDWQIPLGRRFRALKLWSVLRWYGLSGLREHLRGHIALAEALEGWVAEDPRWELVVPRSLSLVTIAVRDDEEATRRAMEVVNASGSAFVTHTSVNGRFAIRVAIGAEGTRERHVRALWDALRAAV</sequence>
<dbReference type="GO" id="GO:0019752">
    <property type="term" value="P:carboxylic acid metabolic process"/>
    <property type="evidence" value="ECO:0007669"/>
    <property type="project" value="InterPro"/>
</dbReference>
<dbReference type="InterPro" id="IPR015422">
    <property type="entry name" value="PyrdxlP-dep_Trfase_small"/>
</dbReference>
<reference evidence="8" key="2">
    <citation type="submission" date="2020-09" db="EMBL/GenBank/DDBJ databases">
        <authorList>
            <person name="Sun Q."/>
            <person name="Ohkuma M."/>
        </authorList>
    </citation>
    <scope>NUCLEOTIDE SEQUENCE</scope>
    <source>
        <strain evidence="8">JCM 3313</strain>
    </source>
</reference>
<dbReference type="RefSeq" id="WP_189223099.1">
    <property type="nucleotide sequence ID" value="NZ_BMRG01000003.1"/>
</dbReference>
<evidence type="ECO:0000256" key="3">
    <source>
        <dbReference type="ARBA" id="ARBA00022793"/>
    </source>
</evidence>
<dbReference type="Proteomes" id="UP000639606">
    <property type="component" value="Unassembled WGS sequence"/>
</dbReference>
<proteinExistence type="inferred from homology"/>
<protein>
    <submittedName>
        <fullName evidence="8">Aromatic-L-amino-acid decarboxylase</fullName>
    </submittedName>
</protein>
<accession>A0A918EE42</accession>
<dbReference type="InterPro" id="IPR015424">
    <property type="entry name" value="PyrdxlP-dep_Trfase"/>
</dbReference>
<dbReference type="SUPFAM" id="SSF53383">
    <property type="entry name" value="PLP-dependent transferases"/>
    <property type="match status" value="1"/>
</dbReference>
<dbReference type="Gene3D" id="1.20.1340.10">
    <property type="entry name" value="dopa decarboxylase, N-terminal domain"/>
    <property type="match status" value="1"/>
</dbReference>
<dbReference type="PANTHER" id="PTHR11999">
    <property type="entry name" value="GROUP II PYRIDOXAL-5-PHOSPHATE DECARBOXYLASE"/>
    <property type="match status" value="1"/>
</dbReference>
<dbReference type="GO" id="GO:0030170">
    <property type="term" value="F:pyridoxal phosphate binding"/>
    <property type="evidence" value="ECO:0007669"/>
    <property type="project" value="InterPro"/>
</dbReference>
<keyword evidence="5 7" id="KW-0456">Lyase</keyword>
<evidence type="ECO:0000313" key="9">
    <source>
        <dbReference type="Proteomes" id="UP000639606"/>
    </source>
</evidence>
<comment type="caution">
    <text evidence="8">The sequence shown here is derived from an EMBL/GenBank/DDBJ whole genome shotgun (WGS) entry which is preliminary data.</text>
</comment>
<dbReference type="InterPro" id="IPR015421">
    <property type="entry name" value="PyrdxlP-dep_Trfase_major"/>
</dbReference>
<name>A0A918EE42_9PSEU</name>
<dbReference type="InterPro" id="IPR002129">
    <property type="entry name" value="PyrdxlP-dep_de-COase"/>
</dbReference>
<evidence type="ECO:0000256" key="5">
    <source>
        <dbReference type="ARBA" id="ARBA00023239"/>
    </source>
</evidence>
<comment type="similarity">
    <text evidence="2 7">Belongs to the group II decarboxylase family.</text>
</comment>
<dbReference type="GO" id="GO:0005737">
    <property type="term" value="C:cytoplasm"/>
    <property type="evidence" value="ECO:0007669"/>
    <property type="project" value="TreeGrafter"/>
</dbReference>
<organism evidence="8 9">
    <name type="scientific">Saccharothrix coeruleofusca</name>
    <dbReference type="NCBI Taxonomy" id="33919"/>
    <lineage>
        <taxon>Bacteria</taxon>
        <taxon>Bacillati</taxon>
        <taxon>Actinomycetota</taxon>
        <taxon>Actinomycetes</taxon>
        <taxon>Pseudonocardiales</taxon>
        <taxon>Pseudonocardiaceae</taxon>
        <taxon>Saccharothrix</taxon>
    </lineage>
</organism>
<dbReference type="EMBL" id="BMRG01000003">
    <property type="protein sequence ID" value="GGP49528.1"/>
    <property type="molecule type" value="Genomic_DNA"/>
</dbReference>
<dbReference type="GO" id="GO:0006520">
    <property type="term" value="P:amino acid metabolic process"/>
    <property type="evidence" value="ECO:0007669"/>
    <property type="project" value="InterPro"/>
</dbReference>
<feature type="modified residue" description="N6-(pyridoxal phosphate)lysine" evidence="6">
    <location>
        <position position="294"/>
    </location>
</feature>
<evidence type="ECO:0000256" key="7">
    <source>
        <dbReference type="RuleBase" id="RU000382"/>
    </source>
</evidence>
<evidence type="ECO:0000256" key="1">
    <source>
        <dbReference type="ARBA" id="ARBA00001933"/>
    </source>
</evidence>
<evidence type="ECO:0000256" key="6">
    <source>
        <dbReference type="PIRSR" id="PIRSR602129-50"/>
    </source>
</evidence>
<dbReference type="Gene3D" id="3.90.1150.10">
    <property type="entry name" value="Aspartate Aminotransferase, domain 1"/>
    <property type="match status" value="1"/>
</dbReference>
<comment type="cofactor">
    <cofactor evidence="1 6 7">
        <name>pyridoxal 5'-phosphate</name>
        <dbReference type="ChEBI" id="CHEBI:597326"/>
    </cofactor>
</comment>
<keyword evidence="4 6" id="KW-0663">Pyridoxal phosphate</keyword>
<dbReference type="AlphaFoldDB" id="A0A918EE42"/>
<keyword evidence="9" id="KW-1185">Reference proteome</keyword>
<reference evidence="8" key="1">
    <citation type="journal article" date="2014" name="Int. J. Syst. Evol. Microbiol.">
        <title>Complete genome sequence of Corynebacterium casei LMG S-19264T (=DSM 44701T), isolated from a smear-ripened cheese.</title>
        <authorList>
            <consortium name="US DOE Joint Genome Institute (JGI-PGF)"/>
            <person name="Walter F."/>
            <person name="Albersmeier A."/>
            <person name="Kalinowski J."/>
            <person name="Ruckert C."/>
        </authorList>
    </citation>
    <scope>NUCLEOTIDE SEQUENCE</scope>
    <source>
        <strain evidence="8">JCM 3313</strain>
    </source>
</reference>
<dbReference type="Gene3D" id="3.40.640.10">
    <property type="entry name" value="Type I PLP-dependent aspartate aminotransferase-like (Major domain)"/>
    <property type="match status" value="1"/>
</dbReference>
<gene>
    <name evidence="8" type="ORF">GCM10010185_22130</name>
</gene>
<dbReference type="Pfam" id="PF00282">
    <property type="entry name" value="Pyridoxal_deC"/>
    <property type="match status" value="1"/>
</dbReference>
<dbReference type="GO" id="GO:0004058">
    <property type="term" value="F:aromatic-L-amino-acid decarboxylase activity"/>
    <property type="evidence" value="ECO:0007669"/>
    <property type="project" value="UniProtKB-ARBA"/>
</dbReference>
<keyword evidence="3" id="KW-0210">Decarboxylase</keyword>
<evidence type="ECO:0000256" key="4">
    <source>
        <dbReference type="ARBA" id="ARBA00022898"/>
    </source>
</evidence>
<dbReference type="PRINTS" id="PR00800">
    <property type="entry name" value="YHDCRBOXLASE"/>
</dbReference>
<evidence type="ECO:0000256" key="2">
    <source>
        <dbReference type="ARBA" id="ARBA00009533"/>
    </source>
</evidence>
<dbReference type="PANTHER" id="PTHR11999:SF70">
    <property type="entry name" value="MIP05841P"/>
    <property type="match status" value="1"/>
</dbReference>
<evidence type="ECO:0000313" key="8">
    <source>
        <dbReference type="EMBL" id="GGP49528.1"/>
    </source>
</evidence>
<dbReference type="InterPro" id="IPR010977">
    <property type="entry name" value="Aromatic_deC"/>
</dbReference>